<keyword evidence="1" id="KW-0934">Plastid</keyword>
<protein>
    <submittedName>
        <fullName evidence="1">Uncharacterized protein</fullName>
    </submittedName>
</protein>
<organism evidence="1">
    <name type="scientific">Eucheuma denticulatum</name>
    <dbReference type="NCBI Taxonomy" id="305493"/>
    <lineage>
        <taxon>Eukaryota</taxon>
        <taxon>Rhodophyta</taxon>
        <taxon>Florideophyceae</taxon>
        <taxon>Rhodymeniophycidae</taxon>
        <taxon>Gigartinales</taxon>
        <taxon>Solieriaceae</taxon>
        <taxon>Eucheuma</taxon>
    </lineage>
</organism>
<proteinExistence type="predicted"/>
<sequence length="68" mass="7593">MLIFITTPKPKFKNIKYKITCLLIGFLISNIVSTIPAQTGDWTIIGASLIITVNEIISKTAYTSKKNY</sequence>
<dbReference type="AlphaFoldDB" id="A0A8E7UEU0"/>
<name>A0A8E7UEU0_9FLOR</name>
<dbReference type="EMBL" id="MN240357">
    <property type="protein sequence ID" value="QVY58246.1"/>
    <property type="molecule type" value="Genomic_DNA"/>
</dbReference>
<evidence type="ECO:0000313" key="1">
    <source>
        <dbReference type="EMBL" id="QVY58246.1"/>
    </source>
</evidence>
<accession>A0A8E7UEU0</accession>
<geneLocation type="plastid" evidence="1"/>
<reference evidence="1" key="1">
    <citation type="submission" date="2019-07" db="EMBL/GenBank/DDBJ databases">
        <authorList>
            <person name="Zhang J."/>
            <person name="Liu T."/>
        </authorList>
    </citation>
    <scope>NUCLEOTIDE SEQUENCE</scope>
</reference>
<gene>
    <name evidence="1" type="primary">ycf20</name>
</gene>
<reference evidence="1" key="2">
    <citation type="journal article" date="2021" name="Genomics">
        <title>Comparative analysis of mitochondrial genomes of Nirvanini and Evacanthini (Hemiptera: Cicadellidae) reveals an explicit evolutionary relationship.</title>
        <authorList>
            <person name="Du Y."/>
            <person name="Liang Z."/>
            <person name="Dietrich C.H."/>
            <person name="Dai W."/>
        </authorList>
    </citation>
    <scope>NUCLEOTIDE SEQUENCE</scope>
</reference>